<dbReference type="PANTHER" id="PTHR34847">
    <property type="entry name" value="NODULATION PROTEIN U"/>
    <property type="match status" value="1"/>
</dbReference>
<feature type="domain" description="Carbamoyltransferase C-terminal" evidence="3">
    <location>
        <begin position="393"/>
        <end position="561"/>
    </location>
</feature>
<dbReference type="PANTHER" id="PTHR34847:SF1">
    <property type="entry name" value="NODULATION PROTEIN U"/>
    <property type="match status" value="1"/>
</dbReference>
<dbReference type="InterPro" id="IPR043129">
    <property type="entry name" value="ATPase_NBD"/>
</dbReference>
<dbReference type="EMBL" id="MGFR01000002">
    <property type="protein sequence ID" value="OGM09909.1"/>
    <property type="molecule type" value="Genomic_DNA"/>
</dbReference>
<sequence>MYILGINAFYHDSSAALIKDGEVVAAAEEERFTRIKHDNSFPFKAIKFCLESSNVEIADIDFVAYYEKPLLKFERILETFIETYPFSLKPFLQSIPEWLGQKIKVEWLIKEKVGFRGKIFFIPHHLSHAAAAFYPSGLSRSAVLTIDGVGEYETCSLWRGENNKLVPLKSIIFPHSLGLLYSTFTAFLGFRVNNDEYKLMGLAAYGKPRDVDKIHKIIDLKEDGSFRLNMDYFSFRQSFSMWGPKFERLFGSPRKRGAAFSQRHKDLAASIQRVTEEAYFKILRHLSLLTKSKNVCISGGVALNALANGKIFDSTPFTKVHILGPAGDGGTALGAALATYHQIKRRAKRKSLASLCLGTSYIQEEIEDELNKEKIKYRKFAGEEELTQKVSAWLAKGKVVGWFQGKMELGPRALGARSILARPYPRGMKERVNEIKRRESFRPFAGSVLQEKVNTFFAVPQKNFSAPDMNYCFEVRAGWQEKLAAIVHSDASCRIQTVSKNDGLYYKLIHSFWARTGIPCILNTSFNLAGEPIVESPAQAIADFVKTKMDFLVLGNFWLAKNYLHGKKSLATK</sequence>
<organism evidence="4 5">
    <name type="scientific">Candidatus Woesebacteria bacterium RBG_13_46_13</name>
    <dbReference type="NCBI Taxonomy" id="1802479"/>
    <lineage>
        <taxon>Bacteria</taxon>
        <taxon>Candidatus Woeseibacteriota</taxon>
    </lineage>
</organism>
<dbReference type="CDD" id="cd24098">
    <property type="entry name" value="ASKHA_NBD_TobZ_N"/>
    <property type="match status" value="1"/>
</dbReference>
<evidence type="ECO:0000313" key="5">
    <source>
        <dbReference type="Proteomes" id="UP000176778"/>
    </source>
</evidence>
<gene>
    <name evidence="4" type="ORF">A2Y68_00580</name>
</gene>
<evidence type="ECO:0000259" key="2">
    <source>
        <dbReference type="Pfam" id="PF02543"/>
    </source>
</evidence>
<proteinExistence type="inferred from homology"/>
<dbReference type="InterPro" id="IPR051338">
    <property type="entry name" value="NodU/CmcH_Carbamoyltrnsfr"/>
</dbReference>
<dbReference type="Proteomes" id="UP000176778">
    <property type="component" value="Unassembled WGS sequence"/>
</dbReference>
<evidence type="ECO:0000259" key="3">
    <source>
        <dbReference type="Pfam" id="PF16861"/>
    </source>
</evidence>
<comment type="caution">
    <text evidence="4">The sequence shown here is derived from an EMBL/GenBank/DDBJ whole genome shotgun (WGS) entry which is preliminary data.</text>
</comment>
<name>A0A1F7X5C5_9BACT</name>
<evidence type="ECO:0000256" key="1">
    <source>
        <dbReference type="ARBA" id="ARBA00006129"/>
    </source>
</evidence>
<dbReference type="STRING" id="1802479.A2Y68_00580"/>
<dbReference type="Gene3D" id="3.90.870.20">
    <property type="entry name" value="Carbamoyltransferase, C-terminal domain"/>
    <property type="match status" value="1"/>
</dbReference>
<dbReference type="AlphaFoldDB" id="A0A1F7X5C5"/>
<dbReference type="SUPFAM" id="SSF53067">
    <property type="entry name" value="Actin-like ATPase domain"/>
    <property type="match status" value="1"/>
</dbReference>
<feature type="domain" description="Carbamoyltransferase" evidence="2">
    <location>
        <begin position="3"/>
        <end position="337"/>
    </location>
</feature>
<comment type="similarity">
    <text evidence="1">Belongs to the NodU/CmcH family.</text>
</comment>
<dbReference type="InterPro" id="IPR038152">
    <property type="entry name" value="Carbam_trans_C_sf"/>
</dbReference>
<dbReference type="InterPro" id="IPR031730">
    <property type="entry name" value="Carbam_trans_C"/>
</dbReference>
<evidence type="ECO:0000313" key="4">
    <source>
        <dbReference type="EMBL" id="OGM09909.1"/>
    </source>
</evidence>
<dbReference type="Gene3D" id="3.30.420.40">
    <property type="match status" value="2"/>
</dbReference>
<dbReference type="GO" id="GO:0003824">
    <property type="term" value="F:catalytic activity"/>
    <property type="evidence" value="ECO:0007669"/>
    <property type="project" value="InterPro"/>
</dbReference>
<evidence type="ECO:0008006" key="6">
    <source>
        <dbReference type="Google" id="ProtNLM"/>
    </source>
</evidence>
<dbReference type="InterPro" id="IPR003696">
    <property type="entry name" value="Carbtransf_dom"/>
</dbReference>
<accession>A0A1F7X5C5</accession>
<reference evidence="4 5" key="1">
    <citation type="journal article" date="2016" name="Nat. Commun.">
        <title>Thousands of microbial genomes shed light on interconnected biogeochemical processes in an aquifer system.</title>
        <authorList>
            <person name="Anantharaman K."/>
            <person name="Brown C.T."/>
            <person name="Hug L.A."/>
            <person name="Sharon I."/>
            <person name="Castelle C.J."/>
            <person name="Probst A.J."/>
            <person name="Thomas B.C."/>
            <person name="Singh A."/>
            <person name="Wilkins M.J."/>
            <person name="Karaoz U."/>
            <person name="Brodie E.L."/>
            <person name="Williams K.H."/>
            <person name="Hubbard S.S."/>
            <person name="Banfield J.F."/>
        </authorList>
    </citation>
    <scope>NUCLEOTIDE SEQUENCE [LARGE SCALE GENOMIC DNA]</scope>
</reference>
<dbReference type="Pfam" id="PF02543">
    <property type="entry name" value="Carbam_trans_N"/>
    <property type="match status" value="1"/>
</dbReference>
<protein>
    <recommendedName>
        <fullName evidence="6">Carbamoyltransferase</fullName>
    </recommendedName>
</protein>
<dbReference type="Pfam" id="PF16861">
    <property type="entry name" value="Carbam_trans_C"/>
    <property type="match status" value="1"/>
</dbReference>